<evidence type="ECO:0000256" key="2">
    <source>
        <dbReference type="ARBA" id="ARBA00012758"/>
    </source>
</evidence>
<dbReference type="GO" id="GO:0004564">
    <property type="term" value="F:beta-fructofuranosidase activity"/>
    <property type="evidence" value="ECO:0007669"/>
    <property type="project" value="UniProtKB-EC"/>
</dbReference>
<evidence type="ECO:0000259" key="5">
    <source>
        <dbReference type="Pfam" id="PF00251"/>
    </source>
</evidence>
<proteinExistence type="inferred from homology"/>
<evidence type="ECO:0000256" key="1">
    <source>
        <dbReference type="ARBA" id="ARBA00009902"/>
    </source>
</evidence>
<keyword evidence="3 6" id="KW-0378">Hydrolase</keyword>
<dbReference type="Gene3D" id="2.115.10.20">
    <property type="entry name" value="Glycosyl hydrolase domain, family 43"/>
    <property type="match status" value="1"/>
</dbReference>
<dbReference type="Pfam" id="PF00251">
    <property type="entry name" value="Glyco_hydro_32N"/>
    <property type="match status" value="1"/>
</dbReference>
<dbReference type="SMART" id="SM00640">
    <property type="entry name" value="Glyco_32"/>
    <property type="match status" value="1"/>
</dbReference>
<gene>
    <name evidence="6" type="ORF">H9741_04230</name>
</gene>
<evidence type="ECO:0000256" key="4">
    <source>
        <dbReference type="ARBA" id="ARBA00023295"/>
    </source>
</evidence>
<comment type="similarity">
    <text evidence="1">Belongs to the glycosyl hydrolase 32 family.</text>
</comment>
<feature type="domain" description="Glycosyl hydrolase family 32 N-terminal" evidence="5">
    <location>
        <begin position="27"/>
        <end position="330"/>
    </location>
</feature>
<name>A0A9D1V7P5_9FIRM</name>
<dbReference type="GO" id="GO:0005975">
    <property type="term" value="P:carbohydrate metabolic process"/>
    <property type="evidence" value="ECO:0007669"/>
    <property type="project" value="InterPro"/>
</dbReference>
<dbReference type="AlphaFoldDB" id="A0A9D1V7P5"/>
<dbReference type="PROSITE" id="PS00609">
    <property type="entry name" value="GLYCOSYL_HYDROL_F32"/>
    <property type="match status" value="1"/>
</dbReference>
<dbReference type="CDD" id="cd18623">
    <property type="entry name" value="GH32_ScrB-like"/>
    <property type="match status" value="1"/>
</dbReference>
<dbReference type="InterPro" id="IPR001362">
    <property type="entry name" value="Glyco_hydro_32"/>
</dbReference>
<dbReference type="Proteomes" id="UP000824204">
    <property type="component" value="Unassembled WGS sequence"/>
</dbReference>
<protein>
    <recommendedName>
        <fullName evidence="2">beta-fructofuranosidase</fullName>
        <ecNumber evidence="2">3.2.1.26</ecNumber>
    </recommendedName>
</protein>
<evidence type="ECO:0000256" key="3">
    <source>
        <dbReference type="ARBA" id="ARBA00022801"/>
    </source>
</evidence>
<dbReference type="SUPFAM" id="SSF75005">
    <property type="entry name" value="Arabinanase/levansucrase/invertase"/>
    <property type="match status" value="1"/>
</dbReference>
<dbReference type="InterPro" id="IPR051214">
    <property type="entry name" value="GH32_Enzymes"/>
</dbReference>
<evidence type="ECO:0000313" key="6">
    <source>
        <dbReference type="EMBL" id="HIX07656.1"/>
    </source>
</evidence>
<reference evidence="6" key="1">
    <citation type="journal article" date="2021" name="PeerJ">
        <title>Extensive microbial diversity within the chicken gut microbiome revealed by metagenomics and culture.</title>
        <authorList>
            <person name="Gilroy R."/>
            <person name="Ravi A."/>
            <person name="Getino M."/>
            <person name="Pursley I."/>
            <person name="Horton D.L."/>
            <person name="Alikhan N.F."/>
            <person name="Baker D."/>
            <person name="Gharbi K."/>
            <person name="Hall N."/>
            <person name="Watson M."/>
            <person name="Adriaenssens E.M."/>
            <person name="Foster-Nyarko E."/>
            <person name="Jarju S."/>
            <person name="Secka A."/>
            <person name="Antonio M."/>
            <person name="Oren A."/>
            <person name="Chaudhuri R.R."/>
            <person name="La Ragione R."/>
            <person name="Hildebrand F."/>
            <person name="Pallen M.J."/>
        </authorList>
    </citation>
    <scope>NUCLEOTIDE SEQUENCE</scope>
    <source>
        <strain evidence="6">811</strain>
    </source>
</reference>
<dbReference type="EC" id="3.2.1.26" evidence="2"/>
<comment type="caution">
    <text evidence="6">The sequence shown here is derived from an EMBL/GenBank/DDBJ whole genome shotgun (WGS) entry which is preliminary data.</text>
</comment>
<organism evidence="6 7">
    <name type="scientific">Candidatus Borkfalkia faecipullorum</name>
    <dbReference type="NCBI Taxonomy" id="2838510"/>
    <lineage>
        <taxon>Bacteria</taxon>
        <taxon>Bacillati</taxon>
        <taxon>Bacillota</taxon>
        <taxon>Clostridia</taxon>
        <taxon>Christensenellales</taxon>
        <taxon>Christensenellaceae</taxon>
        <taxon>Candidatus Borkfalkia</taxon>
    </lineage>
</organism>
<dbReference type="Gene3D" id="2.60.120.560">
    <property type="entry name" value="Exo-inulinase, domain 1"/>
    <property type="match status" value="1"/>
</dbReference>
<reference evidence="6" key="2">
    <citation type="submission" date="2021-04" db="EMBL/GenBank/DDBJ databases">
        <authorList>
            <person name="Gilroy R."/>
        </authorList>
    </citation>
    <scope>NUCLEOTIDE SEQUENCE</scope>
    <source>
        <strain evidence="6">811</strain>
    </source>
</reference>
<accession>A0A9D1V7P5</accession>
<dbReference type="EMBL" id="DXFX01000054">
    <property type="protein sequence ID" value="HIX07656.1"/>
    <property type="molecule type" value="Genomic_DNA"/>
</dbReference>
<evidence type="ECO:0000313" key="7">
    <source>
        <dbReference type="Proteomes" id="UP000824204"/>
    </source>
</evidence>
<sequence length="453" mass="50711">MTMFGLVAQAEQNVAKVGAGRYRCRYHLLPPVGWMNDPNGLCFRKGTYHVFFQYAPQSAEGAGIHCWGHYASPDLLTWKYCGAAICPDTPDDADGAYSGSAVAEGDRLSLYYTGNVKHKDKPYDYISDGRESNTILLRSENGYTFGKKQVLLRTADYPAEFTRHIRDPKVQKTDGGYTMVLGGRLKGDRGAVLVYGSADGEKFSLREVISGREKFGYMWECPDLFTLGGAQFLCVSPQGVPHEKYKFQCTYSSGYFSGDACAENFHEWDTGFDFYAPQTFFDGSRRILFGWAGMPDVPYDNQPAVSEGWQHSLTLPRELVNKGGKLYQMPVREIERLRGEEIPLSQDCGCYELQLDDVAPGTKIVLSEALEIAFGQDCVFRFLSDAGRGRTERRADVRVHSARIYMDVSLCEIYLNGGEKVFTSKLYPQKNTVSLSGSCKAVRHVMNGYTINY</sequence>
<dbReference type="SUPFAM" id="SSF49899">
    <property type="entry name" value="Concanavalin A-like lectins/glucanases"/>
    <property type="match status" value="1"/>
</dbReference>
<dbReference type="InterPro" id="IPR013320">
    <property type="entry name" value="ConA-like_dom_sf"/>
</dbReference>
<dbReference type="InterPro" id="IPR018053">
    <property type="entry name" value="Glyco_hydro_32_AS"/>
</dbReference>
<dbReference type="PANTHER" id="PTHR43101:SF1">
    <property type="entry name" value="BETA-FRUCTOSIDASE"/>
    <property type="match status" value="1"/>
</dbReference>
<dbReference type="PANTHER" id="PTHR43101">
    <property type="entry name" value="BETA-FRUCTOSIDASE"/>
    <property type="match status" value="1"/>
</dbReference>
<keyword evidence="4" id="KW-0326">Glycosidase</keyword>
<dbReference type="InterPro" id="IPR023296">
    <property type="entry name" value="Glyco_hydro_beta-prop_sf"/>
</dbReference>
<dbReference type="InterPro" id="IPR013148">
    <property type="entry name" value="Glyco_hydro_32_N"/>
</dbReference>